<accession>A0A6A6RVI6</accession>
<dbReference type="EMBL" id="MU006788">
    <property type="protein sequence ID" value="KAF2639042.1"/>
    <property type="molecule type" value="Genomic_DNA"/>
</dbReference>
<dbReference type="AlphaFoldDB" id="A0A6A6RVI6"/>
<dbReference type="Proteomes" id="UP000799753">
    <property type="component" value="Unassembled WGS sequence"/>
</dbReference>
<reference evidence="1" key="1">
    <citation type="journal article" date="2020" name="Stud. Mycol.">
        <title>101 Dothideomycetes genomes: a test case for predicting lifestyles and emergence of pathogens.</title>
        <authorList>
            <person name="Haridas S."/>
            <person name="Albert R."/>
            <person name="Binder M."/>
            <person name="Bloem J."/>
            <person name="Labutti K."/>
            <person name="Salamov A."/>
            <person name="Andreopoulos B."/>
            <person name="Baker S."/>
            <person name="Barry K."/>
            <person name="Bills G."/>
            <person name="Bluhm B."/>
            <person name="Cannon C."/>
            <person name="Castanera R."/>
            <person name="Culley D."/>
            <person name="Daum C."/>
            <person name="Ezra D."/>
            <person name="Gonzalez J."/>
            <person name="Henrissat B."/>
            <person name="Kuo A."/>
            <person name="Liang C."/>
            <person name="Lipzen A."/>
            <person name="Lutzoni F."/>
            <person name="Magnuson J."/>
            <person name="Mondo S."/>
            <person name="Nolan M."/>
            <person name="Ohm R."/>
            <person name="Pangilinan J."/>
            <person name="Park H.-J."/>
            <person name="Ramirez L."/>
            <person name="Alfaro M."/>
            <person name="Sun H."/>
            <person name="Tritt A."/>
            <person name="Yoshinaga Y."/>
            <person name="Zwiers L.-H."/>
            <person name="Turgeon B."/>
            <person name="Goodwin S."/>
            <person name="Spatafora J."/>
            <person name="Crous P."/>
            <person name="Grigoriev I."/>
        </authorList>
    </citation>
    <scope>NUCLEOTIDE SEQUENCE</scope>
    <source>
        <strain evidence="1">CBS 473.64</strain>
    </source>
</reference>
<keyword evidence="2" id="KW-1185">Reference proteome</keyword>
<sequence>MPPTSRLSCKSDRHPNMVLPVGCCDPIPDGKYHPARPPVMQKTWIWVEDRA</sequence>
<evidence type="ECO:0000313" key="2">
    <source>
        <dbReference type="Proteomes" id="UP000799753"/>
    </source>
</evidence>
<name>A0A6A6RVI6_9PLEO</name>
<organism evidence="1 2">
    <name type="scientific">Massarina eburnea CBS 473.64</name>
    <dbReference type="NCBI Taxonomy" id="1395130"/>
    <lineage>
        <taxon>Eukaryota</taxon>
        <taxon>Fungi</taxon>
        <taxon>Dikarya</taxon>
        <taxon>Ascomycota</taxon>
        <taxon>Pezizomycotina</taxon>
        <taxon>Dothideomycetes</taxon>
        <taxon>Pleosporomycetidae</taxon>
        <taxon>Pleosporales</taxon>
        <taxon>Massarineae</taxon>
        <taxon>Massarinaceae</taxon>
        <taxon>Massarina</taxon>
    </lineage>
</organism>
<evidence type="ECO:0000313" key="1">
    <source>
        <dbReference type="EMBL" id="KAF2639042.1"/>
    </source>
</evidence>
<protein>
    <submittedName>
        <fullName evidence="1">Uncharacterized protein</fullName>
    </submittedName>
</protein>
<gene>
    <name evidence="1" type="ORF">P280DRAFT_471031</name>
</gene>
<proteinExistence type="predicted"/>